<protein>
    <recommendedName>
        <fullName evidence="4">Major facilitator superfamily (MFS) profile domain-containing protein</fullName>
    </recommendedName>
</protein>
<proteinExistence type="predicted"/>
<sequence>MLTAAIFFPVIWIVWNQIPSNKARSNGILLAGLNMGPAFFGVIFTMIVNPENYEAQTIQSNSKEDQKIFDKDVSDRVPMTIRWIVAIAFFCSLLGFGLIKRKWKTECIEDDATKSTMSFKDMLNI</sequence>
<keyword evidence="1" id="KW-1133">Transmembrane helix</keyword>
<gene>
    <name evidence="2" type="ORF">SteCoe_13452</name>
</gene>
<reference evidence="2 3" key="1">
    <citation type="submission" date="2016-11" db="EMBL/GenBank/DDBJ databases">
        <title>The macronuclear genome of Stentor coeruleus: a giant cell with tiny introns.</title>
        <authorList>
            <person name="Slabodnick M."/>
            <person name="Ruby J.G."/>
            <person name="Reiff S.B."/>
            <person name="Swart E.C."/>
            <person name="Gosai S."/>
            <person name="Prabakaran S."/>
            <person name="Witkowska E."/>
            <person name="Larue G.E."/>
            <person name="Fisher S."/>
            <person name="Freeman R.M."/>
            <person name="Gunawardena J."/>
            <person name="Chu W."/>
            <person name="Stover N.A."/>
            <person name="Gregory B.D."/>
            <person name="Nowacki M."/>
            <person name="Derisi J."/>
            <person name="Roy S.W."/>
            <person name="Marshall W.F."/>
            <person name="Sood P."/>
        </authorList>
    </citation>
    <scope>NUCLEOTIDE SEQUENCE [LARGE SCALE GENOMIC DNA]</scope>
    <source>
        <strain evidence="2">WM001</strain>
    </source>
</reference>
<name>A0A1R2C8F2_9CILI</name>
<dbReference type="AlphaFoldDB" id="A0A1R2C8F2"/>
<accession>A0A1R2C8F2</accession>
<evidence type="ECO:0000256" key="1">
    <source>
        <dbReference type="SAM" id="Phobius"/>
    </source>
</evidence>
<evidence type="ECO:0008006" key="4">
    <source>
        <dbReference type="Google" id="ProtNLM"/>
    </source>
</evidence>
<keyword evidence="1" id="KW-0812">Transmembrane</keyword>
<organism evidence="2 3">
    <name type="scientific">Stentor coeruleus</name>
    <dbReference type="NCBI Taxonomy" id="5963"/>
    <lineage>
        <taxon>Eukaryota</taxon>
        <taxon>Sar</taxon>
        <taxon>Alveolata</taxon>
        <taxon>Ciliophora</taxon>
        <taxon>Postciliodesmatophora</taxon>
        <taxon>Heterotrichea</taxon>
        <taxon>Heterotrichida</taxon>
        <taxon>Stentoridae</taxon>
        <taxon>Stentor</taxon>
    </lineage>
</organism>
<evidence type="ECO:0000313" key="3">
    <source>
        <dbReference type="Proteomes" id="UP000187209"/>
    </source>
</evidence>
<keyword evidence="1" id="KW-0472">Membrane</keyword>
<feature type="transmembrane region" description="Helical" evidence="1">
    <location>
        <begin position="28"/>
        <end position="48"/>
    </location>
</feature>
<dbReference type="Proteomes" id="UP000187209">
    <property type="component" value="Unassembled WGS sequence"/>
</dbReference>
<comment type="caution">
    <text evidence="2">The sequence shown here is derived from an EMBL/GenBank/DDBJ whole genome shotgun (WGS) entry which is preliminary data.</text>
</comment>
<evidence type="ECO:0000313" key="2">
    <source>
        <dbReference type="EMBL" id="OMJ85283.1"/>
    </source>
</evidence>
<keyword evidence="3" id="KW-1185">Reference proteome</keyword>
<dbReference type="OrthoDB" id="291569at2759"/>
<dbReference type="EMBL" id="MPUH01000242">
    <property type="protein sequence ID" value="OMJ85283.1"/>
    <property type="molecule type" value="Genomic_DNA"/>
</dbReference>
<feature type="transmembrane region" description="Helical" evidence="1">
    <location>
        <begin position="80"/>
        <end position="99"/>
    </location>
</feature>